<dbReference type="OrthoDB" id="1405469at2759"/>
<keyword evidence="7" id="KW-1185">Reference proteome</keyword>
<feature type="region of interest" description="Disordered" evidence="4">
    <location>
        <begin position="2396"/>
        <end position="2416"/>
    </location>
</feature>
<feature type="region of interest" description="Disordered" evidence="4">
    <location>
        <begin position="2566"/>
        <end position="2621"/>
    </location>
</feature>
<feature type="compositionally biased region" description="Polar residues" evidence="4">
    <location>
        <begin position="1371"/>
        <end position="1380"/>
    </location>
</feature>
<dbReference type="InterPro" id="IPR008271">
    <property type="entry name" value="Ser/Thr_kinase_AS"/>
</dbReference>
<dbReference type="GO" id="GO:0005524">
    <property type="term" value="F:ATP binding"/>
    <property type="evidence" value="ECO:0007669"/>
    <property type="project" value="UniProtKB-UniRule"/>
</dbReference>
<dbReference type="PANTHER" id="PTHR14492:SF4">
    <property type="entry name" value="CILIOGENESIS AND PLANAR POLARITY EFFECTOR 1"/>
    <property type="match status" value="1"/>
</dbReference>
<dbReference type="InterPro" id="IPR000719">
    <property type="entry name" value="Prot_kinase_dom"/>
</dbReference>
<dbReference type="PROSITE" id="PS00108">
    <property type="entry name" value="PROTEIN_KINASE_ST"/>
    <property type="match status" value="1"/>
</dbReference>
<feature type="compositionally biased region" description="Basic residues" evidence="4">
    <location>
        <begin position="780"/>
        <end position="794"/>
    </location>
</feature>
<dbReference type="InterPro" id="IPR017441">
    <property type="entry name" value="Protein_kinase_ATP_BS"/>
</dbReference>
<feature type="domain" description="Protein kinase" evidence="5">
    <location>
        <begin position="2688"/>
        <end position="2916"/>
    </location>
</feature>
<feature type="region of interest" description="Disordered" evidence="4">
    <location>
        <begin position="1607"/>
        <end position="1689"/>
    </location>
</feature>
<name>A0A423SRQ1_PENVA</name>
<feature type="region of interest" description="Disordered" evidence="4">
    <location>
        <begin position="815"/>
        <end position="837"/>
    </location>
</feature>
<protein>
    <submittedName>
        <fullName evidence="6">Uncharacterized protein C5orf42-like</fullName>
    </submittedName>
</protein>
<gene>
    <name evidence="6" type="ORF">C7M84_015031</name>
</gene>
<dbReference type="PANTHER" id="PTHR14492">
    <property type="entry name" value="JBTS17"/>
    <property type="match status" value="1"/>
</dbReference>
<feature type="compositionally biased region" description="Polar residues" evidence="4">
    <location>
        <begin position="822"/>
        <end position="831"/>
    </location>
</feature>
<proteinExistence type="predicted"/>
<reference evidence="6 7" key="1">
    <citation type="submission" date="2018-04" db="EMBL/GenBank/DDBJ databases">
        <authorList>
            <person name="Zhang X."/>
            <person name="Yuan J."/>
            <person name="Li F."/>
            <person name="Xiang J."/>
        </authorList>
    </citation>
    <scope>NUCLEOTIDE SEQUENCE [LARGE SCALE GENOMIC DNA]</scope>
    <source>
        <tissue evidence="6">Muscle</tissue>
    </source>
</reference>
<dbReference type="Proteomes" id="UP000283509">
    <property type="component" value="Unassembled WGS sequence"/>
</dbReference>
<keyword evidence="2 3" id="KW-0067">ATP-binding</keyword>
<dbReference type="SMART" id="SM00220">
    <property type="entry name" value="S_TKc"/>
    <property type="match status" value="1"/>
</dbReference>
<accession>A0A423SRQ1</accession>
<dbReference type="STRING" id="6689.A0A423SRQ1"/>
<evidence type="ECO:0000313" key="6">
    <source>
        <dbReference type="EMBL" id="ROT66905.1"/>
    </source>
</evidence>
<feature type="binding site" evidence="3">
    <location>
        <position position="2715"/>
    </location>
    <ligand>
        <name>ATP</name>
        <dbReference type="ChEBI" id="CHEBI:30616"/>
    </ligand>
</feature>
<reference evidence="6 7" key="2">
    <citation type="submission" date="2019-01" db="EMBL/GenBank/DDBJ databases">
        <title>The decoding of complex shrimp genome reveals the adaptation for benthos swimmer, frequently molting mechanism and breeding impact on genome.</title>
        <authorList>
            <person name="Sun Y."/>
            <person name="Gao Y."/>
            <person name="Yu Y."/>
        </authorList>
    </citation>
    <scope>NUCLEOTIDE SEQUENCE [LARGE SCALE GENOMIC DNA]</scope>
    <source>
        <tissue evidence="6">Muscle</tissue>
    </source>
</reference>
<feature type="region of interest" description="Disordered" evidence="4">
    <location>
        <begin position="780"/>
        <end position="799"/>
    </location>
</feature>
<sequence>MELPLQILHDTLIKKKTSCTSLHWMGGDAGNVYTIGTSHVEKIQLTSGNSSKVSKLSSILKEVVAINSNYDGSNIYGIVSSGDLFFWDLHDNSLKHASGIPELVTHLPNVGAEHHGKGSEGRLHAFYTAFRHFQQQSTETNEEENDELQSHFKPKIFASDDCSTVIVVLGAVQWGKTATPNTPTSASVALWNTFSVSLGKMGMEEEIIQRDGLLVSRYAHSQSLMCTAVNSSKFPISKLVYLNPLCNTALVVPIGRIKGHLNSATRSHWVSDLAWSRDNTYLAGCLRSGCIFLATRMGALLTISCPELPMQLHPSEFLPVHPSGTSSQKEQESSGNVEAEELPNLSFHVSFHPKKDQLLLLSSVRASVFVLPDNGKRDADVVDKLLVSANHALYILGNSALTHDYAYIHCSTWRLARSVADLTQNESELANPSKYEVKLWEAENLPFREGEMQETVSYTEGEQLIRSVVDPLLAAWTITLTHRKPQLQEWQKRARNVAGLVVKLVRNLMQASANDDQSEHQAQILQMLQLFHSFIRVLELWPSSLHMLKPSLWLTHHILHTLLRCEKHAGEGSMVDTLLILSQTLLSVEDTLSQAYAFKPILAYTKDPLYGVLEPAADVEVTNLKAITACADEKSSGRGSSSVIFRMRNLWLCMHMSARKLYIRIQEQKYNEKIYRKAVLILSIVQSSLAKYSNSFHSKRSGYSGGHKLYLNGIICSAIEEWKTDIIATVFWKGNKKNMGKRLHSILYALLLSYSFSSISSFLLWILGILKTQCFTQPSHKVHKLSSTPKPKRKQDKDLPKMNDLDISEIVTSDSKRESKLMQETLTQTQDTQKEEKDLRIVAGSNWGNDRRNVGNAKDMDSKKLHMHEQSRACHRRQIEFILAVRKLLGSLGRVMMAAVLQQDVCIPSPNNPHIVRASWMSVEEPKGKRAGEVITWKETKRAIQEAQWSSRTAAQALAIAGYWVDVTVLAQELGDMRTALVASLVATSLGRRKSKEVSDEHALRREIAGWVHLFSSVVSASGIAHPLLREICAHEPIAESEIPHHQDLLSLTDMLGPVECCVDAADTAGWPSISQSWLEFLRCLWMLQVRDKLWLSLRSCSKEAFVKNKKRSVREKAVVEILFWCEKLYKLSESSSWKEDIVATGLTAAGSVLPSPSVAQALARLILHPSKLPSLLKDRASRLFDLWKKTEISMVDLTEKERKTNKKLFTDERTSMLYTLFENACSEALAKSEDFDLQGSVTPQDTLTILLESPNDEFRKMLTLYANMTFRKDAENFPQHITQIPKFPEFGELIKKRELQAVNLRKFLAGREFVEGNQNCTVFEALDKSATRDFKERKGFFRNLGMWQKDTGSSLMLKAKADTQDLFRTCTPSQDQSKSTRSRYDSFSRKVVGSASPQKAHRKSQSRQNRSQRSRHNSLSLHKKRQNISCIKRSHSLSTLERKDRNTNSFGFSQESLTREVPLSLFLRLNNHLLLNIQDKGFHDAVCLMQWILSRERKFCLSSAIPKDGEDSIFKKVDLSLQDIILAFSWDFIAESKSLPVTTQNSMTKKHGKMKVKKSASVGELTYDKSNILPAQTLAENLYNGHTVNSENNVENVRKKSIVVPTSTTEEKEKNKEGRDVLDARGLSTDTAEKIEDETPAIRVNKTSEEDNLSKDNKAELQMNEDEMAKREEEDIPDDNQCPEAASVQDDNCALQTVVSPSFGATAEPVESKVKKLETSEIMDSSKEIHLNNEVQNNKSDLGHKEDLKAVDLTNPNFSVSCLADRNFVDVSTQYSIPLSDNSWKPFRPKSRMSKKPPTPRLVIEAKGQGAVMKQQETTAAVCKKKSLTPVETPSEILDTPFCGPPKILRMNTRQDSRVLSLSDLDSDDDVDNTCLSNSMGFPNDNTLDDVTLPESLHVSELEEDIQYASSCEKGDEVGRFKSHAMQNGSRKMNTTVTINRPARLSLNHSKYVDNRAAPIHVKPIHTEVKSSKQNMTSREVAIVPKQKDSDSQAFKLLTLPVSVPTEFSEATSKKYKPLKLKTIPYQFLQKKHLPENKKPMIKSIKQKSEDAGSHMKGTKMLKFNKEPPSNVFKDQMTLLTVPLYTPCLKSAQEKSLKLLDPQHVFTFADRNVKDKKLAKFKILHNKNSVENPVINRAIKIKSFGFLDPHAGSNIEVANDTRTEINKEKCSKASDDKAFNGKISASPVSYEPEKPRLLTVTKEYEMRQDAMLPFPISQRVDKACQHSTPQSNVNSIETQTVENSQNVKADITTDTAPLCTDTEQTTTMTVNNQGKGDRNVLPQKSTDTSRTILLQERLDEVAKLPEVEHENEASKSDCHISTTESQKETALVETKTQKDAAVGVKDSDLETKATEISFPLPSCRKNMQTQTDHAAAMALHQSEGYCVPPHVPPTASPPAYSPVSTPAAPPGKPSQMALSLNPTLLEVDNTCLRQSSKDLSNVLTQIDIPQEIVQGRLDAMGDKLNETIYGEDLDKIDNSAFCNPMWLGHFPESTSIASVLMMVSALPKVTEEPVLHLDLTSLRSDSSNGYHNLPKYSDKKQNSPKLTCDTEVLEKRESIRRWMREQRKKRLAQTQSTQNANMLSKNSAKRPTSFMNGTLTSRQLRERSREREEKQTQLREEFQRKREEEVEKLLRDHEEELSTHRALIQEGRCSSESRSVTRATQSIGSKPKKLAKLSAKEWKFLQKGKEVRVGRGTYGRVVRVSYKGKECALKLAAPGSQVTFQHELEMLKRLQGAGGAPVPLAYSEEPSRLLMTYLGKETLADVLSARRSPKQLLQVSLKLVEAVAAVHAAGIVHCDLKPTNVMVQLRGAGGAPTVHVIDFGLALPVGQCHPKSSQGRHSWYCACVHEGTAVTAKCDVVGVGVILQFVSESMLKAPPAALQALAERAQRPEHDQRPTVQEIAEALEDMLRLCH</sequence>
<evidence type="ECO:0000256" key="2">
    <source>
        <dbReference type="ARBA" id="ARBA00022840"/>
    </source>
</evidence>
<feature type="compositionally biased region" description="Basic and acidic residues" evidence="4">
    <location>
        <begin position="1647"/>
        <end position="1660"/>
    </location>
</feature>
<feature type="region of interest" description="Disordered" evidence="4">
    <location>
        <begin position="2527"/>
        <end position="2547"/>
    </location>
</feature>
<dbReference type="EMBL" id="QCYY01002878">
    <property type="protein sequence ID" value="ROT66905.1"/>
    <property type="molecule type" value="Genomic_DNA"/>
</dbReference>
<feature type="compositionally biased region" description="Basic and acidic residues" evidence="4">
    <location>
        <begin position="2307"/>
        <end position="2319"/>
    </location>
</feature>
<dbReference type="PROSITE" id="PS00107">
    <property type="entry name" value="PROTEIN_KINASE_ATP"/>
    <property type="match status" value="1"/>
</dbReference>
<feature type="region of interest" description="Disordered" evidence="4">
    <location>
        <begin position="1370"/>
        <end position="1426"/>
    </location>
</feature>
<dbReference type="GO" id="GO:0004672">
    <property type="term" value="F:protein kinase activity"/>
    <property type="evidence" value="ECO:0007669"/>
    <property type="project" value="InterPro"/>
</dbReference>
<organism evidence="6 7">
    <name type="scientific">Penaeus vannamei</name>
    <name type="common">Whiteleg shrimp</name>
    <name type="synonym">Litopenaeus vannamei</name>
    <dbReference type="NCBI Taxonomy" id="6689"/>
    <lineage>
        <taxon>Eukaryota</taxon>
        <taxon>Metazoa</taxon>
        <taxon>Ecdysozoa</taxon>
        <taxon>Arthropoda</taxon>
        <taxon>Crustacea</taxon>
        <taxon>Multicrustacea</taxon>
        <taxon>Malacostraca</taxon>
        <taxon>Eumalacostraca</taxon>
        <taxon>Eucarida</taxon>
        <taxon>Decapoda</taxon>
        <taxon>Dendrobranchiata</taxon>
        <taxon>Penaeoidea</taxon>
        <taxon>Penaeidae</taxon>
        <taxon>Penaeus</taxon>
    </lineage>
</organism>
<keyword evidence="1 3" id="KW-0547">Nucleotide-binding</keyword>
<evidence type="ECO:0000313" key="7">
    <source>
        <dbReference type="Proteomes" id="UP000283509"/>
    </source>
</evidence>
<feature type="compositionally biased region" description="Polar residues" evidence="4">
    <location>
        <begin position="2573"/>
        <end position="2603"/>
    </location>
</feature>
<dbReference type="SUPFAM" id="SSF56112">
    <property type="entry name" value="Protein kinase-like (PK-like)"/>
    <property type="match status" value="1"/>
</dbReference>
<feature type="compositionally biased region" description="Basic residues" evidence="4">
    <location>
        <begin position="1400"/>
        <end position="1426"/>
    </location>
</feature>
<evidence type="ECO:0000256" key="4">
    <source>
        <dbReference type="SAM" id="MobiDB-lite"/>
    </source>
</evidence>
<dbReference type="PROSITE" id="PS50011">
    <property type="entry name" value="PROTEIN_KINASE_DOM"/>
    <property type="match status" value="1"/>
</dbReference>
<dbReference type="InterPro" id="IPR011009">
    <property type="entry name" value="Kinase-like_dom_sf"/>
</dbReference>
<dbReference type="Gene3D" id="1.10.510.10">
    <property type="entry name" value="Transferase(Phosphotransferase) domain 1"/>
    <property type="match status" value="1"/>
</dbReference>
<evidence type="ECO:0000256" key="3">
    <source>
        <dbReference type="PROSITE-ProRule" id="PRU10141"/>
    </source>
</evidence>
<evidence type="ECO:0000259" key="5">
    <source>
        <dbReference type="PROSITE" id="PS50011"/>
    </source>
</evidence>
<feature type="compositionally biased region" description="Basic and acidic residues" evidence="4">
    <location>
        <begin position="1610"/>
        <end position="1624"/>
    </location>
</feature>
<feature type="compositionally biased region" description="Basic and acidic residues" evidence="4">
    <location>
        <begin position="2604"/>
        <end position="2621"/>
    </location>
</feature>
<dbReference type="Pfam" id="PF00069">
    <property type="entry name" value="Pkinase"/>
    <property type="match status" value="1"/>
</dbReference>
<feature type="region of interest" description="Disordered" evidence="4">
    <location>
        <begin position="2307"/>
        <end position="2335"/>
    </location>
</feature>
<comment type="caution">
    <text evidence="6">The sequence shown here is derived from an EMBL/GenBank/DDBJ whole genome shotgun (WGS) entry which is preliminary data.</text>
</comment>
<evidence type="ECO:0000256" key="1">
    <source>
        <dbReference type="ARBA" id="ARBA00022741"/>
    </source>
</evidence>
<dbReference type="InterPro" id="IPR028236">
    <property type="entry name" value="CPLANE1"/>
</dbReference>